<feature type="non-terminal residue" evidence="2">
    <location>
        <position position="1"/>
    </location>
</feature>
<evidence type="ECO:0000256" key="1">
    <source>
        <dbReference type="SAM" id="MobiDB-lite"/>
    </source>
</evidence>
<reference evidence="2 3" key="1">
    <citation type="submission" date="2018-10" db="EMBL/GenBank/DDBJ databases">
        <authorList>
            <consortium name="IHU Genomes"/>
        </authorList>
    </citation>
    <scope>NUCLEOTIDE SEQUENCE [LARGE SCALE GENOMIC DNA]</scope>
    <source>
        <strain evidence="2 3">A1</strain>
    </source>
</reference>
<accession>A0A5K0U923</accession>
<name>A0A5K0U923_9VIRU</name>
<gene>
    <name evidence="2" type="ORF">YASMINEVIRUS_971</name>
</gene>
<comment type="caution">
    <text evidence="2">The sequence shown here is derived from an EMBL/GenBank/DDBJ whole genome shotgun (WGS) entry which is preliminary data.</text>
</comment>
<protein>
    <submittedName>
        <fullName evidence="2">Uncharacterized protein</fullName>
    </submittedName>
</protein>
<sequence>LVLQLFSVYLLLKKIDYVTLTTVIQRYELSTTNRFYKMSDHDEDYSDRDEDHEEQDHDYDDEEEEEEVPYKAKKLVHYNGDGLDEKDYKHSDVATDKLVRSECCHKYFNKSAFEHQLKYGLTIPGLNTCIHCFMSFNTHKFADSIDLTKQEAECLKFYINTFMNDHNPGKCMRAQHGGKCILCDATRGVLPPLLARELEAVRGTVQADVIDNCSINDVIAIERPKQYGSGFVLSL</sequence>
<evidence type="ECO:0000313" key="2">
    <source>
        <dbReference type="EMBL" id="VBB18508.1"/>
    </source>
</evidence>
<proteinExistence type="predicted"/>
<feature type="compositionally biased region" description="Acidic residues" evidence="1">
    <location>
        <begin position="41"/>
        <end position="67"/>
    </location>
</feature>
<organism evidence="2 3">
    <name type="scientific">Yasminevirus sp. GU-2018</name>
    <dbReference type="NCBI Taxonomy" id="2420051"/>
    <lineage>
        <taxon>Viruses</taxon>
        <taxon>Varidnaviria</taxon>
        <taxon>Bamfordvirae</taxon>
        <taxon>Nucleocytoviricota</taxon>
        <taxon>Megaviricetes</taxon>
        <taxon>Imitervirales</taxon>
        <taxon>Mimiviridae</taxon>
        <taxon>Klosneuvirinae</taxon>
        <taxon>Yasminevirus</taxon>
        <taxon>Yasminevirus saudimassiliense</taxon>
    </lineage>
</organism>
<dbReference type="EMBL" id="UPSH01000001">
    <property type="protein sequence ID" value="VBB18508.1"/>
    <property type="molecule type" value="Genomic_DNA"/>
</dbReference>
<feature type="region of interest" description="Disordered" evidence="1">
    <location>
        <begin position="40"/>
        <end position="67"/>
    </location>
</feature>
<evidence type="ECO:0000313" key="3">
    <source>
        <dbReference type="Proteomes" id="UP000594342"/>
    </source>
</evidence>
<keyword evidence="3" id="KW-1185">Reference proteome</keyword>
<dbReference type="Proteomes" id="UP000594342">
    <property type="component" value="Unassembled WGS sequence"/>
</dbReference>